<dbReference type="Proteomes" id="UP000784294">
    <property type="component" value="Unassembled WGS sequence"/>
</dbReference>
<feature type="chain" id="PRO_5018556632" description="Secreted protein" evidence="2">
    <location>
        <begin position="16"/>
        <end position="112"/>
    </location>
</feature>
<proteinExistence type="predicted"/>
<feature type="signal peptide" evidence="2">
    <location>
        <begin position="1"/>
        <end position="15"/>
    </location>
</feature>
<comment type="caution">
    <text evidence="3">The sequence shown here is derived from an EMBL/GenBank/DDBJ whole genome shotgun (WGS) entry which is preliminary data.</text>
</comment>
<dbReference type="EMBL" id="CAAALY010109509">
    <property type="protein sequence ID" value="VEL30110.1"/>
    <property type="molecule type" value="Genomic_DNA"/>
</dbReference>
<accession>A0A3S5A7V9</accession>
<reference evidence="3" key="1">
    <citation type="submission" date="2018-11" db="EMBL/GenBank/DDBJ databases">
        <authorList>
            <consortium name="Pathogen Informatics"/>
        </authorList>
    </citation>
    <scope>NUCLEOTIDE SEQUENCE</scope>
</reference>
<evidence type="ECO:0008006" key="5">
    <source>
        <dbReference type="Google" id="ProtNLM"/>
    </source>
</evidence>
<evidence type="ECO:0000256" key="2">
    <source>
        <dbReference type="SAM" id="SignalP"/>
    </source>
</evidence>
<sequence length="112" mass="12574">MLIIWSLYVFVRAYCQREADDLQRRNFFLSPSGHDTAAKGGETRESCDRVSSFQNRGSGERDGRNGAGRLPHQACPATMGLLLHFRQPVTKTQLKSCSFPARRMSQAQLEVA</sequence>
<keyword evidence="4" id="KW-1185">Reference proteome</keyword>
<name>A0A3S5A7V9_9PLAT</name>
<keyword evidence="2" id="KW-0732">Signal</keyword>
<gene>
    <name evidence="3" type="ORF">PXEA_LOCUS23550</name>
</gene>
<feature type="region of interest" description="Disordered" evidence="1">
    <location>
        <begin position="30"/>
        <end position="70"/>
    </location>
</feature>
<evidence type="ECO:0000313" key="3">
    <source>
        <dbReference type="EMBL" id="VEL30110.1"/>
    </source>
</evidence>
<evidence type="ECO:0000313" key="4">
    <source>
        <dbReference type="Proteomes" id="UP000784294"/>
    </source>
</evidence>
<dbReference type="AlphaFoldDB" id="A0A3S5A7V9"/>
<evidence type="ECO:0000256" key="1">
    <source>
        <dbReference type="SAM" id="MobiDB-lite"/>
    </source>
</evidence>
<organism evidence="3 4">
    <name type="scientific">Protopolystoma xenopodis</name>
    <dbReference type="NCBI Taxonomy" id="117903"/>
    <lineage>
        <taxon>Eukaryota</taxon>
        <taxon>Metazoa</taxon>
        <taxon>Spiralia</taxon>
        <taxon>Lophotrochozoa</taxon>
        <taxon>Platyhelminthes</taxon>
        <taxon>Monogenea</taxon>
        <taxon>Polyopisthocotylea</taxon>
        <taxon>Polystomatidea</taxon>
        <taxon>Polystomatidae</taxon>
        <taxon>Protopolystoma</taxon>
    </lineage>
</organism>
<protein>
    <recommendedName>
        <fullName evidence="5">Secreted protein</fullName>
    </recommendedName>
</protein>